<keyword evidence="6 11" id="KW-0418">Kinase</keyword>
<evidence type="ECO:0000256" key="4">
    <source>
        <dbReference type="ARBA" id="ARBA00022679"/>
    </source>
</evidence>
<keyword evidence="7" id="KW-0067">ATP-binding</keyword>
<dbReference type="Gene3D" id="3.30.565.10">
    <property type="entry name" value="Histidine kinase-like ATPase, C-terminal domain"/>
    <property type="match status" value="1"/>
</dbReference>
<feature type="transmembrane region" description="Helical" evidence="9">
    <location>
        <begin position="106"/>
        <end position="124"/>
    </location>
</feature>
<keyword evidence="9" id="KW-0472">Membrane</keyword>
<keyword evidence="5" id="KW-0547">Nucleotide-binding</keyword>
<dbReference type="SUPFAM" id="SSF55874">
    <property type="entry name" value="ATPase domain of HSP90 chaperone/DNA topoisomerase II/histidine kinase"/>
    <property type="match status" value="1"/>
</dbReference>
<keyword evidence="9" id="KW-1133">Transmembrane helix</keyword>
<feature type="transmembrane region" description="Helical" evidence="9">
    <location>
        <begin position="43"/>
        <end position="61"/>
    </location>
</feature>
<comment type="catalytic activity">
    <reaction evidence="1">
        <text>ATP + protein L-histidine = ADP + protein N-phospho-L-histidine.</text>
        <dbReference type="EC" id="2.7.13.3"/>
    </reaction>
</comment>
<keyword evidence="12" id="KW-1185">Reference proteome</keyword>
<evidence type="ECO:0000256" key="1">
    <source>
        <dbReference type="ARBA" id="ARBA00000085"/>
    </source>
</evidence>
<reference evidence="11 12" key="1">
    <citation type="submission" date="2022-10" db="EMBL/GenBank/DDBJ databases">
        <title>The complete genomes of actinobacterial strains from the NBC collection.</title>
        <authorList>
            <person name="Joergensen T.S."/>
            <person name="Alvarez Arevalo M."/>
            <person name="Sterndorff E.B."/>
            <person name="Faurdal D."/>
            <person name="Vuksanovic O."/>
            <person name="Mourched A.-S."/>
            <person name="Charusanti P."/>
            <person name="Shaw S."/>
            <person name="Blin K."/>
            <person name="Weber T."/>
        </authorList>
    </citation>
    <scope>NUCLEOTIDE SEQUENCE [LARGE SCALE GENOMIC DNA]</scope>
    <source>
        <strain evidence="11 12">NBC_01413</strain>
    </source>
</reference>
<dbReference type="Gene3D" id="1.20.5.1930">
    <property type="match status" value="1"/>
</dbReference>
<evidence type="ECO:0000313" key="12">
    <source>
        <dbReference type="Proteomes" id="UP001621418"/>
    </source>
</evidence>
<organism evidence="11 12">
    <name type="scientific">Nocardia salmonicida</name>
    <dbReference type="NCBI Taxonomy" id="53431"/>
    <lineage>
        <taxon>Bacteria</taxon>
        <taxon>Bacillati</taxon>
        <taxon>Actinomycetota</taxon>
        <taxon>Actinomycetes</taxon>
        <taxon>Mycobacteriales</taxon>
        <taxon>Nocardiaceae</taxon>
        <taxon>Nocardia</taxon>
    </lineage>
</organism>
<evidence type="ECO:0000256" key="5">
    <source>
        <dbReference type="ARBA" id="ARBA00022741"/>
    </source>
</evidence>
<feature type="transmembrane region" description="Helical" evidence="9">
    <location>
        <begin position="67"/>
        <end position="94"/>
    </location>
</feature>
<evidence type="ECO:0000256" key="6">
    <source>
        <dbReference type="ARBA" id="ARBA00022777"/>
    </source>
</evidence>
<evidence type="ECO:0000256" key="9">
    <source>
        <dbReference type="SAM" id="Phobius"/>
    </source>
</evidence>
<evidence type="ECO:0000256" key="8">
    <source>
        <dbReference type="ARBA" id="ARBA00023012"/>
    </source>
</evidence>
<keyword evidence="3" id="KW-0597">Phosphoprotein</keyword>
<gene>
    <name evidence="11" type="ORF">OG308_16440</name>
</gene>
<evidence type="ECO:0000256" key="2">
    <source>
        <dbReference type="ARBA" id="ARBA00012438"/>
    </source>
</evidence>
<dbReference type="InterPro" id="IPR036890">
    <property type="entry name" value="HATPase_C_sf"/>
</dbReference>
<accession>A0ABZ1NIH2</accession>
<proteinExistence type="predicted"/>
<keyword evidence="9" id="KW-0812">Transmembrane</keyword>
<feature type="transmembrane region" description="Helical" evidence="9">
    <location>
        <begin position="136"/>
        <end position="156"/>
    </location>
</feature>
<evidence type="ECO:0000256" key="7">
    <source>
        <dbReference type="ARBA" id="ARBA00022840"/>
    </source>
</evidence>
<dbReference type="PANTHER" id="PTHR24421">
    <property type="entry name" value="NITRATE/NITRITE SENSOR PROTEIN NARX-RELATED"/>
    <property type="match status" value="1"/>
</dbReference>
<dbReference type="GO" id="GO:0016301">
    <property type="term" value="F:kinase activity"/>
    <property type="evidence" value="ECO:0007669"/>
    <property type="project" value="UniProtKB-KW"/>
</dbReference>
<feature type="domain" description="Signal transduction histidine kinase subgroup 3 dimerisation and phosphoacceptor" evidence="10">
    <location>
        <begin position="186"/>
        <end position="250"/>
    </location>
</feature>
<protein>
    <recommendedName>
        <fullName evidence="2">histidine kinase</fullName>
        <ecNumber evidence="2">2.7.13.3</ecNumber>
    </recommendedName>
</protein>
<dbReference type="EMBL" id="CP109527">
    <property type="protein sequence ID" value="WTY39650.1"/>
    <property type="molecule type" value="Genomic_DNA"/>
</dbReference>
<dbReference type="InterPro" id="IPR050482">
    <property type="entry name" value="Sensor_HK_TwoCompSys"/>
</dbReference>
<sequence>MAELGPETTRLRRLADVALVVAVGGIDLAAWGGDRQLIGGGSLPLWVVPTAAVLLCTTLLARGRFPIAVWAVAWGFTAVNVVVPTYFPVGYLLVATFAAACRVSASAARLILVGSALSLGLFTYHNGLAGAAGPELSHYLVAGTMWALALGVVWGVGRLLYLREHRALATQARLAAEAEAALAAQRLRLAHELHDSVSGAVAAMILHAAAARAFTPDGHPKVAEALAVIERAGTQAMGELHDLLGLLRAPLEGSRAAHSRRSAPATLESLIELNRAGGLRIRLDTDGTRPPNVDPDIDLAAYRLVQESLTNVAKHAGAGATVDISIGWHRTSVTVAVRSTGGDGPVPQVDRLSTRQGLAGLTQRLQTLSGTVEYGPDGTGWSVVSEIPLSPTAIQENAS</sequence>
<dbReference type="CDD" id="cd16917">
    <property type="entry name" value="HATPase_UhpB-NarQ-NarX-like"/>
    <property type="match status" value="1"/>
</dbReference>
<dbReference type="InterPro" id="IPR011712">
    <property type="entry name" value="Sig_transdc_His_kin_sub3_dim/P"/>
</dbReference>
<dbReference type="EC" id="2.7.13.3" evidence="2"/>
<name>A0ABZ1NIH2_9NOCA</name>
<keyword evidence="8" id="KW-0902">Two-component regulatory system</keyword>
<dbReference type="PANTHER" id="PTHR24421:SF10">
    <property type="entry name" value="NITRATE_NITRITE SENSOR PROTEIN NARQ"/>
    <property type="match status" value="1"/>
</dbReference>
<evidence type="ECO:0000313" key="11">
    <source>
        <dbReference type="EMBL" id="WTY39650.1"/>
    </source>
</evidence>
<keyword evidence="4" id="KW-0808">Transferase</keyword>
<dbReference type="Pfam" id="PF07730">
    <property type="entry name" value="HisKA_3"/>
    <property type="match status" value="1"/>
</dbReference>
<dbReference type="Proteomes" id="UP001621418">
    <property type="component" value="Chromosome"/>
</dbReference>
<evidence type="ECO:0000256" key="3">
    <source>
        <dbReference type="ARBA" id="ARBA00022553"/>
    </source>
</evidence>
<evidence type="ECO:0000259" key="10">
    <source>
        <dbReference type="Pfam" id="PF07730"/>
    </source>
</evidence>
<dbReference type="RefSeq" id="WP_405151597.1">
    <property type="nucleotide sequence ID" value="NZ_CP109527.1"/>
</dbReference>
<feature type="transmembrane region" description="Helical" evidence="9">
    <location>
        <begin position="14"/>
        <end position="31"/>
    </location>
</feature>